<keyword evidence="10" id="KW-1185">Reference proteome</keyword>
<evidence type="ECO:0000313" key="10">
    <source>
        <dbReference type="Proteomes" id="UP000244810"/>
    </source>
</evidence>
<keyword evidence="3 7" id="KW-0997">Cell inner membrane</keyword>
<organism evidence="9 10">
    <name type="scientific">Pararhodobacter aggregans</name>
    <dbReference type="NCBI Taxonomy" id="404875"/>
    <lineage>
        <taxon>Bacteria</taxon>
        <taxon>Pseudomonadati</taxon>
        <taxon>Pseudomonadota</taxon>
        <taxon>Alphaproteobacteria</taxon>
        <taxon>Rhodobacterales</taxon>
        <taxon>Paracoccaceae</taxon>
        <taxon>Pararhodobacter</taxon>
    </lineage>
</organism>
<sequence>MEPYLIGLLGMGVMFALIVLHVPIGVAMGIAGVATFGLIRGDIGPALTLFGTETVSKVSSAELAVIPLFLLMGSFATVGGLSADLYRIAYALIGHIRGGLAVATIGGCAGFGAICGSSVATATTMTRIALPEMMKRNYSERLATGSIAAGGTLGMLIPPSIILVLYGVLTEQFVKTLFVAALLPGLLAVALHIVTIMILVRLKPELASTGDKQPWIETLRALKDGWTAVLLMAAVSGGIYAGIFSVNESAAVGAFLAFLIALLRRRLTWPRFWSALQETAATTSMIYLMTIGASIFTYAVTISGLPRLIVAGIQDTGLPGIWVVMLLMVMYLILGSIFETISSMVITIPFVFPLIIGYGYDPIWWGVLTVMVIEIGMITPPIGMNVFVMKAMLPRTKLSTIFAGVAPFIAADILRLGILIAFPALSLFLVNLFNLPR</sequence>
<dbReference type="RefSeq" id="WP_107750734.1">
    <property type="nucleotide sequence ID" value="NZ_QBKF01000002.1"/>
</dbReference>
<dbReference type="PIRSF" id="PIRSF006066">
    <property type="entry name" value="HI0050"/>
    <property type="match status" value="1"/>
</dbReference>
<dbReference type="Pfam" id="PF06808">
    <property type="entry name" value="DctM"/>
    <property type="match status" value="1"/>
</dbReference>
<keyword evidence="5 7" id="KW-1133">Transmembrane helix</keyword>
<comment type="caution">
    <text evidence="9">The sequence shown here is derived from an EMBL/GenBank/DDBJ whole genome shotgun (WGS) entry which is preliminary data.</text>
</comment>
<dbReference type="Proteomes" id="UP000244810">
    <property type="component" value="Unassembled WGS sequence"/>
</dbReference>
<evidence type="ECO:0000256" key="3">
    <source>
        <dbReference type="ARBA" id="ARBA00022519"/>
    </source>
</evidence>
<feature type="transmembrane region" description="Helical" evidence="7">
    <location>
        <begin position="366"/>
        <end position="388"/>
    </location>
</feature>
<keyword evidence="2" id="KW-1003">Cell membrane</keyword>
<evidence type="ECO:0000256" key="7">
    <source>
        <dbReference type="RuleBase" id="RU369079"/>
    </source>
</evidence>
<feature type="transmembrane region" description="Helical" evidence="7">
    <location>
        <begin position="286"/>
        <end position="305"/>
    </location>
</feature>
<dbReference type="NCBIfam" id="TIGR00786">
    <property type="entry name" value="dctM"/>
    <property type="match status" value="1"/>
</dbReference>
<evidence type="ECO:0000259" key="8">
    <source>
        <dbReference type="Pfam" id="PF06808"/>
    </source>
</evidence>
<keyword evidence="7" id="KW-0813">Transport</keyword>
<comment type="function">
    <text evidence="7">Part of the tripartite ATP-independent periplasmic (TRAP) transport system.</text>
</comment>
<dbReference type="PANTHER" id="PTHR33362:SF5">
    <property type="entry name" value="C4-DICARBOXYLATE TRAP TRANSPORTER LARGE PERMEASE PROTEIN DCTM"/>
    <property type="match status" value="1"/>
</dbReference>
<reference evidence="9 10" key="1">
    <citation type="journal article" date="2011" name="Syst. Appl. Microbiol.">
        <title>Defluviimonas denitrificans gen. nov., sp. nov., and Pararhodobacter aggregans gen. nov., sp. nov., non-phototrophic Rhodobacteraceae from the biofilter of a marine aquaculture.</title>
        <authorList>
            <person name="Foesel B.U."/>
            <person name="Drake H.L."/>
            <person name="Schramm A."/>
        </authorList>
    </citation>
    <scope>NUCLEOTIDE SEQUENCE [LARGE SCALE GENOMIC DNA]</scope>
    <source>
        <strain evidence="9 10">D1-19</strain>
    </source>
</reference>
<protein>
    <recommendedName>
        <fullName evidence="7">TRAP transporter large permease protein</fullName>
    </recommendedName>
</protein>
<dbReference type="GO" id="GO:0022857">
    <property type="term" value="F:transmembrane transporter activity"/>
    <property type="evidence" value="ECO:0007669"/>
    <property type="project" value="UniProtKB-UniRule"/>
</dbReference>
<evidence type="ECO:0000313" key="9">
    <source>
        <dbReference type="EMBL" id="PVE48379.1"/>
    </source>
</evidence>
<dbReference type="PANTHER" id="PTHR33362">
    <property type="entry name" value="SIALIC ACID TRAP TRANSPORTER PERMEASE PROTEIN SIAT-RELATED"/>
    <property type="match status" value="1"/>
</dbReference>
<accession>A0A2T7UUY3</accession>
<comment type="similarity">
    <text evidence="7">Belongs to the TRAP transporter large permease family.</text>
</comment>
<feature type="transmembrane region" description="Helical" evidence="7">
    <location>
        <begin position="178"/>
        <end position="200"/>
    </location>
</feature>
<proteinExistence type="inferred from homology"/>
<evidence type="ECO:0000256" key="1">
    <source>
        <dbReference type="ARBA" id="ARBA00004429"/>
    </source>
</evidence>
<feature type="transmembrane region" description="Helical" evidence="7">
    <location>
        <begin position="6"/>
        <end position="39"/>
    </location>
</feature>
<name>A0A2T7UUY3_9RHOB</name>
<evidence type="ECO:0000256" key="2">
    <source>
        <dbReference type="ARBA" id="ARBA00022475"/>
    </source>
</evidence>
<dbReference type="OrthoDB" id="9790209at2"/>
<feature type="transmembrane region" description="Helical" evidence="7">
    <location>
        <begin position="60"/>
        <end position="81"/>
    </location>
</feature>
<feature type="transmembrane region" description="Helical" evidence="7">
    <location>
        <begin position="142"/>
        <end position="166"/>
    </location>
</feature>
<dbReference type="AlphaFoldDB" id="A0A2T7UUY3"/>
<dbReference type="GO" id="GO:0005886">
    <property type="term" value="C:plasma membrane"/>
    <property type="evidence" value="ECO:0007669"/>
    <property type="project" value="UniProtKB-SubCell"/>
</dbReference>
<feature type="transmembrane region" description="Helical" evidence="7">
    <location>
        <begin position="101"/>
        <end position="130"/>
    </location>
</feature>
<comment type="subcellular location">
    <subcellularLocation>
        <location evidence="1 7">Cell inner membrane</location>
        <topology evidence="1 7">Multi-pass membrane protein</topology>
    </subcellularLocation>
</comment>
<dbReference type="InterPro" id="IPR004681">
    <property type="entry name" value="TRAP_DctM"/>
</dbReference>
<dbReference type="EMBL" id="QDDR01000002">
    <property type="protein sequence ID" value="PVE48379.1"/>
    <property type="molecule type" value="Genomic_DNA"/>
</dbReference>
<gene>
    <name evidence="9" type="ORF">DDE23_04735</name>
</gene>
<feature type="domain" description="TRAP C4-dicarboxylate transport system permease DctM subunit" evidence="8">
    <location>
        <begin position="12"/>
        <end position="425"/>
    </location>
</feature>
<evidence type="ECO:0000256" key="4">
    <source>
        <dbReference type="ARBA" id="ARBA00022692"/>
    </source>
</evidence>
<comment type="subunit">
    <text evidence="7">The complex comprises the extracytoplasmic solute receptor protein and the two transmembrane proteins.</text>
</comment>
<evidence type="ECO:0000256" key="6">
    <source>
        <dbReference type="ARBA" id="ARBA00023136"/>
    </source>
</evidence>
<keyword evidence="4 7" id="KW-0812">Transmembrane</keyword>
<keyword evidence="6 7" id="KW-0472">Membrane</keyword>
<feature type="transmembrane region" description="Helical" evidence="7">
    <location>
        <begin position="249"/>
        <end position="265"/>
    </location>
</feature>
<comment type="caution">
    <text evidence="7">Lacks conserved residue(s) required for the propagation of feature annotation.</text>
</comment>
<feature type="transmembrane region" description="Helical" evidence="7">
    <location>
        <begin position="400"/>
        <end position="433"/>
    </location>
</feature>
<feature type="transmembrane region" description="Helical" evidence="7">
    <location>
        <begin position="341"/>
        <end position="360"/>
    </location>
</feature>
<evidence type="ECO:0000256" key="5">
    <source>
        <dbReference type="ARBA" id="ARBA00022989"/>
    </source>
</evidence>
<dbReference type="InterPro" id="IPR010656">
    <property type="entry name" value="DctM"/>
</dbReference>